<evidence type="ECO:0000259" key="10">
    <source>
        <dbReference type="Pfam" id="PF04262"/>
    </source>
</evidence>
<comment type="caution">
    <text evidence="11">The sequence shown here is derived from an EMBL/GenBank/DDBJ whole genome shotgun (WGS) entry which is preliminary data.</text>
</comment>
<keyword evidence="5" id="KW-0547">Nucleotide-binding</keyword>
<evidence type="ECO:0000256" key="7">
    <source>
        <dbReference type="ARBA" id="ARBA00048819"/>
    </source>
</evidence>
<sequence length="492" mass="57649">MKLTFNQLVDFFGKDQHYLHLMTGQWGIERETHRINHDGSLALTPNPKKFTSQEASQSITLDFAESQLEFFTEPKDKIEDVIDELDKIYHFTNENINGELMWPFSMPPQLPDEKDIPIASFDYLEDGLDKETYREGLAVRYGKKIQMISGIHYNYSFSDAFIDQLHQTFESELPKQEFIDQLYLRISRNILKYRWLFVYLFGASPVVDQSYRSVFAEKMQAHQSDWFRQTFTQEAIDQYAVSLRTSRFGYSTEIEDKYQISYNQLDEHIDDLREVLSIDNERYQKIGVEKDGKPIQLNTKELQSEAEFYAPIRFRQVQKSGETLLDALENRGIRYFELRLLDLDPFAKLAITKDQMRFTHLFILFCLFEENNQFSQEEQIIANNNHQLISLLGRQPGLKLLDDEENQVDLEVCAKAIFAKLTQIAYLIDRSDSENGYVQLVKQEESKLVNRSLLPSQQIVDDMKNAGESFVEFGTRLAKQYQQSDLKQCENA</sequence>
<dbReference type="InterPro" id="IPR014746">
    <property type="entry name" value="Gln_synth/guanido_kin_cat_dom"/>
</dbReference>
<dbReference type="InterPro" id="IPR007370">
    <property type="entry name" value="Glu_cys_ligase"/>
</dbReference>
<dbReference type="SUPFAM" id="SSF55931">
    <property type="entry name" value="Glutamine synthetase/guanido kinase"/>
    <property type="match status" value="1"/>
</dbReference>
<evidence type="ECO:0000313" key="12">
    <source>
        <dbReference type="Proteomes" id="UP001501734"/>
    </source>
</evidence>
<keyword evidence="4 8" id="KW-0317">Glutathione biosynthesis</keyword>
<dbReference type="Pfam" id="PF04262">
    <property type="entry name" value="Glu_cys_ligase"/>
    <property type="match status" value="1"/>
</dbReference>
<keyword evidence="3 8" id="KW-0436">Ligase</keyword>
<dbReference type="PANTHER" id="PTHR38761">
    <property type="entry name" value="GLUTAMATE--CYSTEINE LIGASE"/>
    <property type="match status" value="1"/>
</dbReference>
<dbReference type="PANTHER" id="PTHR38761:SF1">
    <property type="entry name" value="GLUTAMATE--CYSTEINE LIGASE"/>
    <property type="match status" value="1"/>
</dbReference>
<evidence type="ECO:0000256" key="8">
    <source>
        <dbReference type="RuleBase" id="RU003544"/>
    </source>
</evidence>
<dbReference type="EMBL" id="BAABDL010000116">
    <property type="protein sequence ID" value="GAA4075410.1"/>
    <property type="molecule type" value="Genomic_DNA"/>
</dbReference>
<reference evidence="12" key="1">
    <citation type="journal article" date="2019" name="Int. J. Syst. Evol. Microbiol.">
        <title>The Global Catalogue of Microorganisms (GCM) 10K type strain sequencing project: providing services to taxonomists for standard genome sequencing and annotation.</title>
        <authorList>
            <consortium name="The Broad Institute Genomics Platform"/>
            <consortium name="The Broad Institute Genome Sequencing Center for Infectious Disease"/>
            <person name="Wu L."/>
            <person name="Ma J."/>
        </authorList>
    </citation>
    <scope>NUCLEOTIDE SEQUENCE [LARGE SCALE GENOMIC DNA]</scope>
    <source>
        <strain evidence="12">JCM 17250</strain>
    </source>
</reference>
<comment type="catalytic activity">
    <reaction evidence="7 9">
        <text>L-cysteine + L-glutamate + ATP = gamma-L-glutamyl-L-cysteine + ADP + phosphate + H(+)</text>
        <dbReference type="Rhea" id="RHEA:13285"/>
        <dbReference type="ChEBI" id="CHEBI:15378"/>
        <dbReference type="ChEBI" id="CHEBI:29985"/>
        <dbReference type="ChEBI" id="CHEBI:30616"/>
        <dbReference type="ChEBI" id="CHEBI:35235"/>
        <dbReference type="ChEBI" id="CHEBI:43474"/>
        <dbReference type="ChEBI" id="CHEBI:58173"/>
        <dbReference type="ChEBI" id="CHEBI:456216"/>
        <dbReference type="EC" id="6.3.2.2"/>
    </reaction>
</comment>
<evidence type="ECO:0000256" key="3">
    <source>
        <dbReference type="ARBA" id="ARBA00022598"/>
    </source>
</evidence>
<dbReference type="Proteomes" id="UP001501734">
    <property type="component" value="Unassembled WGS sequence"/>
</dbReference>
<accession>A0ABP7VY30</accession>
<dbReference type="InterPro" id="IPR006334">
    <property type="entry name" value="Glut_cys_ligase"/>
</dbReference>
<evidence type="ECO:0000313" key="11">
    <source>
        <dbReference type="EMBL" id="GAA4075410.1"/>
    </source>
</evidence>
<proteinExistence type="inferred from homology"/>
<evidence type="ECO:0000256" key="1">
    <source>
        <dbReference type="ARBA" id="ARBA00005006"/>
    </source>
</evidence>
<feature type="domain" description="Glutamate--cysteine ligase" evidence="10">
    <location>
        <begin position="13"/>
        <end position="388"/>
    </location>
</feature>
<evidence type="ECO:0000256" key="6">
    <source>
        <dbReference type="ARBA" id="ARBA00022840"/>
    </source>
</evidence>
<comment type="similarity">
    <text evidence="8">Belongs to the glutamate--cysteine ligase type 1 family.</text>
</comment>
<keyword evidence="12" id="KW-1185">Reference proteome</keyword>
<keyword evidence="6" id="KW-0067">ATP-binding</keyword>
<evidence type="ECO:0000256" key="9">
    <source>
        <dbReference type="RuleBase" id="RU004391"/>
    </source>
</evidence>
<evidence type="ECO:0000256" key="2">
    <source>
        <dbReference type="ARBA" id="ARBA00012220"/>
    </source>
</evidence>
<dbReference type="Gene3D" id="3.30.590.20">
    <property type="match status" value="1"/>
</dbReference>
<evidence type="ECO:0000256" key="5">
    <source>
        <dbReference type="ARBA" id="ARBA00022741"/>
    </source>
</evidence>
<dbReference type="RefSeq" id="WP_344912857.1">
    <property type="nucleotide sequence ID" value="NZ_BAABDL010000116.1"/>
</dbReference>
<name>A0ABP7VY30_9BACI</name>
<evidence type="ECO:0000256" key="4">
    <source>
        <dbReference type="ARBA" id="ARBA00022684"/>
    </source>
</evidence>
<dbReference type="GO" id="GO:0016874">
    <property type="term" value="F:ligase activity"/>
    <property type="evidence" value="ECO:0007669"/>
    <property type="project" value="UniProtKB-KW"/>
</dbReference>
<organism evidence="11 12">
    <name type="scientific">Amphibacillus indicireducens</name>
    <dbReference type="NCBI Taxonomy" id="1076330"/>
    <lineage>
        <taxon>Bacteria</taxon>
        <taxon>Bacillati</taxon>
        <taxon>Bacillota</taxon>
        <taxon>Bacilli</taxon>
        <taxon>Bacillales</taxon>
        <taxon>Bacillaceae</taxon>
        <taxon>Amphibacillus</taxon>
    </lineage>
</organism>
<comment type="pathway">
    <text evidence="1 9">Sulfur metabolism; glutathione biosynthesis; glutathione from L-cysteine and L-glutamate: step 1/2.</text>
</comment>
<dbReference type="EC" id="6.3.2.2" evidence="2 9"/>
<gene>
    <name evidence="11" type="primary">gshA</name>
    <name evidence="11" type="ORF">GCM10022410_20440</name>
</gene>
<protein>
    <recommendedName>
        <fullName evidence="2 9">Glutamate--cysteine ligase</fullName>
        <ecNumber evidence="2 9">6.3.2.2</ecNumber>
    </recommendedName>
</protein>